<dbReference type="InterPro" id="IPR013783">
    <property type="entry name" value="Ig-like_fold"/>
</dbReference>
<gene>
    <name evidence="8" type="ORF">AKAME5_000470900</name>
</gene>
<feature type="domain" description="Netrin receptor UNC5A-D-like N-terminal" evidence="7">
    <location>
        <begin position="26"/>
        <end position="80"/>
    </location>
</feature>
<evidence type="ECO:0000256" key="6">
    <source>
        <dbReference type="ARBA" id="ARBA00023319"/>
    </source>
</evidence>
<evidence type="ECO:0000256" key="2">
    <source>
        <dbReference type="ARBA" id="ARBA00023136"/>
    </source>
</evidence>
<evidence type="ECO:0000256" key="4">
    <source>
        <dbReference type="ARBA" id="ARBA00023170"/>
    </source>
</evidence>
<evidence type="ECO:0000313" key="9">
    <source>
        <dbReference type="Proteomes" id="UP001279410"/>
    </source>
</evidence>
<dbReference type="Pfam" id="PF25609">
    <property type="entry name" value="Unc5_NetrinR_N"/>
    <property type="match status" value="1"/>
</dbReference>
<dbReference type="InterPro" id="IPR036179">
    <property type="entry name" value="Ig-like_dom_sf"/>
</dbReference>
<keyword evidence="4 8" id="KW-0675">Receptor</keyword>
<protein>
    <submittedName>
        <fullName evidence="8">Netrin receptor UNC5D</fullName>
    </submittedName>
</protein>
<dbReference type="EMBL" id="BRZM01000011">
    <property type="protein sequence ID" value="GLD51708.1"/>
    <property type="molecule type" value="Genomic_DNA"/>
</dbReference>
<feature type="non-terminal residue" evidence="8">
    <location>
        <position position="83"/>
    </location>
</feature>
<evidence type="ECO:0000256" key="3">
    <source>
        <dbReference type="ARBA" id="ARBA00023157"/>
    </source>
</evidence>
<dbReference type="Proteomes" id="UP001279410">
    <property type="component" value="Unassembled WGS sequence"/>
</dbReference>
<keyword evidence="5" id="KW-0325">Glycoprotein</keyword>
<organism evidence="8 9">
    <name type="scientific">Lates japonicus</name>
    <name type="common">Japanese lates</name>
    <dbReference type="NCBI Taxonomy" id="270547"/>
    <lineage>
        <taxon>Eukaryota</taxon>
        <taxon>Metazoa</taxon>
        <taxon>Chordata</taxon>
        <taxon>Craniata</taxon>
        <taxon>Vertebrata</taxon>
        <taxon>Euteleostomi</taxon>
        <taxon>Actinopterygii</taxon>
        <taxon>Neopterygii</taxon>
        <taxon>Teleostei</taxon>
        <taxon>Neoteleostei</taxon>
        <taxon>Acanthomorphata</taxon>
        <taxon>Carangaria</taxon>
        <taxon>Carangaria incertae sedis</taxon>
        <taxon>Centropomidae</taxon>
        <taxon>Lates</taxon>
    </lineage>
</organism>
<name>A0AAD3R169_LATJO</name>
<dbReference type="AlphaFoldDB" id="A0AAD3R169"/>
<keyword evidence="3" id="KW-1015">Disulfide bond</keyword>
<evidence type="ECO:0000256" key="1">
    <source>
        <dbReference type="ARBA" id="ARBA00004479"/>
    </source>
</evidence>
<evidence type="ECO:0000313" key="8">
    <source>
        <dbReference type="EMBL" id="GLD51708.1"/>
    </source>
</evidence>
<sequence>MQWRRIDCGDGVMFGARGEALQHGQSGTLPHFLEEPVDAYIVKSNPIKLRCQARPALQIFFKCNGEWVHQSQHMSQEHTDLGT</sequence>
<dbReference type="SUPFAM" id="SSF48726">
    <property type="entry name" value="Immunoglobulin"/>
    <property type="match status" value="1"/>
</dbReference>
<keyword evidence="9" id="KW-1185">Reference proteome</keyword>
<evidence type="ECO:0000256" key="5">
    <source>
        <dbReference type="ARBA" id="ARBA00023180"/>
    </source>
</evidence>
<dbReference type="Gene3D" id="2.60.40.10">
    <property type="entry name" value="Immunoglobulins"/>
    <property type="match status" value="1"/>
</dbReference>
<proteinExistence type="predicted"/>
<keyword evidence="6" id="KW-0393">Immunoglobulin domain</keyword>
<accession>A0AAD3R169</accession>
<reference evidence="8" key="1">
    <citation type="submission" date="2022-08" db="EMBL/GenBank/DDBJ databases">
        <title>Genome sequencing of akame (Lates japonicus).</title>
        <authorList>
            <person name="Hashiguchi Y."/>
            <person name="Takahashi H."/>
        </authorList>
    </citation>
    <scope>NUCLEOTIDE SEQUENCE</scope>
    <source>
        <strain evidence="8">Kochi</strain>
    </source>
</reference>
<comment type="subcellular location">
    <subcellularLocation>
        <location evidence="1">Membrane</location>
        <topology evidence="1">Single-pass type I membrane protein</topology>
    </subcellularLocation>
</comment>
<dbReference type="InterPro" id="IPR057755">
    <property type="entry name" value="UNC5A-D-like_N"/>
</dbReference>
<keyword evidence="2" id="KW-0472">Membrane</keyword>
<evidence type="ECO:0000259" key="7">
    <source>
        <dbReference type="Pfam" id="PF25609"/>
    </source>
</evidence>
<comment type="caution">
    <text evidence="8">The sequence shown here is derived from an EMBL/GenBank/DDBJ whole genome shotgun (WGS) entry which is preliminary data.</text>
</comment>